<dbReference type="EMBL" id="FLQU01002190">
    <property type="protein sequence ID" value="SBS95851.1"/>
    <property type="molecule type" value="Genomic_DNA"/>
</dbReference>
<dbReference type="AlphaFoldDB" id="A0A1A8WSI4"/>
<evidence type="ECO:0000313" key="3">
    <source>
        <dbReference type="Proteomes" id="UP000078560"/>
    </source>
</evidence>
<gene>
    <name evidence="2" type="ORF">POVCU2_0099270</name>
</gene>
<proteinExistence type="predicted"/>
<sequence length="374" mass="43736">MKRTKYDFCRNSPYYQMVIENINREIDVPEDVDAKKKNDMEKIKDTCNSFSNDVCSFENSSSEDTCKKVLYMYKFLDKVQSLWKLPSTITNEDLDFLNYWLNVKLKGGNNNASICINEFNKIIESKSENLMSVEINLKEHLHVINPSKLENMELLFELYNNERIILNMMRGQYYPDEGKTNEETTSEEEESEETESEETESEETESEETESEEKASEVKEKEKQKTCLDYTEDCSTKYKKAMDNCLNDNTNFYKALKDFKISYNYAVERENIDLRNCKSSPYFYLPKYDPVVERQRNIMAGKILSVPLILSLVIPLLYKYTPLGPFLRTKINIAKNRWINSNEYGNELSSLPTDIEDNISDSGQYNIGYYSGTN</sequence>
<protein>
    <submittedName>
        <fullName evidence="2">PIR Superfamily Protein</fullName>
    </submittedName>
</protein>
<accession>A0A1A8WSI4</accession>
<organism evidence="2 3">
    <name type="scientific">Plasmodium ovale curtisi</name>
    <dbReference type="NCBI Taxonomy" id="864141"/>
    <lineage>
        <taxon>Eukaryota</taxon>
        <taxon>Sar</taxon>
        <taxon>Alveolata</taxon>
        <taxon>Apicomplexa</taxon>
        <taxon>Aconoidasida</taxon>
        <taxon>Haemosporida</taxon>
        <taxon>Plasmodiidae</taxon>
        <taxon>Plasmodium</taxon>
        <taxon>Plasmodium (Plasmodium)</taxon>
    </lineage>
</organism>
<name>A0A1A8WSI4_PLAOA</name>
<dbReference type="Proteomes" id="UP000078560">
    <property type="component" value="Unassembled WGS sequence"/>
</dbReference>
<feature type="compositionally biased region" description="Basic and acidic residues" evidence="1">
    <location>
        <begin position="212"/>
        <end position="222"/>
    </location>
</feature>
<feature type="region of interest" description="Disordered" evidence="1">
    <location>
        <begin position="175"/>
        <end position="222"/>
    </location>
</feature>
<evidence type="ECO:0000313" key="2">
    <source>
        <dbReference type="EMBL" id="SBS95851.1"/>
    </source>
</evidence>
<feature type="compositionally biased region" description="Acidic residues" evidence="1">
    <location>
        <begin position="184"/>
        <end position="211"/>
    </location>
</feature>
<reference evidence="3" key="1">
    <citation type="submission" date="2016-05" db="EMBL/GenBank/DDBJ databases">
        <authorList>
            <person name="Naeem Raeece"/>
        </authorList>
    </citation>
    <scope>NUCLEOTIDE SEQUENCE [LARGE SCALE GENOMIC DNA]</scope>
</reference>
<evidence type="ECO:0000256" key="1">
    <source>
        <dbReference type="SAM" id="MobiDB-lite"/>
    </source>
</evidence>